<dbReference type="EMBL" id="AXCM01013854">
    <property type="status" value="NOT_ANNOTATED_CDS"/>
    <property type="molecule type" value="Genomic_DNA"/>
</dbReference>
<dbReference type="Gene3D" id="3.20.20.80">
    <property type="entry name" value="Glycosidases"/>
    <property type="match status" value="1"/>
</dbReference>
<dbReference type="InterPro" id="IPR001223">
    <property type="entry name" value="Glyco_hydro18_cat"/>
</dbReference>
<keyword evidence="2" id="KW-1015">Disulfide bond</keyword>
<dbReference type="Proteomes" id="UP000075883">
    <property type="component" value="Unassembled WGS sequence"/>
</dbReference>
<sequence length="353" mass="38758">MKIRKNIVCYYDNRAASYGTPTVPRSFGTTNCTHYVYDGVGVTAQGDLRILSSYDTTSGFDEFQSIRRTNTAAKLYVLLVSDRDGGKNLTNAIAGRSEKLVNNIAIFLEQYNFDGVEIDRRTSSRDEFDKSALARFVNRLRSRLYMINRQLAVSVSAQFTDAYDITSLSLYADLINLHAYNFTTTSTVNTLANLAPLYSSTPNNVVSVNSTVTSWLVAGARKNKLNLVLATYARTYTLASEDQRAVGARGTGPGEAGPNTKRAGILARYEICNQLGEYGAVSDAVTATTYFFKGRSWISIETEDTLVQKLTYVLDNALAGVGVFTLDLDDGDNTCGTGAYRISQLAYEYFTSG</sequence>
<dbReference type="SUPFAM" id="SSF51445">
    <property type="entry name" value="(Trans)glycosidases"/>
    <property type="match status" value="1"/>
</dbReference>
<dbReference type="PANTHER" id="PTHR11177:SF360">
    <property type="entry name" value="CHITINASE 4-RELATED"/>
    <property type="match status" value="1"/>
</dbReference>
<dbReference type="SUPFAM" id="SSF54556">
    <property type="entry name" value="Chitinase insertion domain"/>
    <property type="match status" value="1"/>
</dbReference>
<evidence type="ECO:0000313" key="5">
    <source>
        <dbReference type="Proteomes" id="UP000075883"/>
    </source>
</evidence>
<reference evidence="5" key="1">
    <citation type="submission" date="2013-09" db="EMBL/GenBank/DDBJ databases">
        <title>The Genome Sequence of Anopheles culicifacies species A.</title>
        <authorList>
            <consortium name="The Broad Institute Genomics Platform"/>
            <person name="Neafsey D.E."/>
            <person name="Besansky N."/>
            <person name="Howell P."/>
            <person name="Walton C."/>
            <person name="Young S.K."/>
            <person name="Zeng Q."/>
            <person name="Gargeya S."/>
            <person name="Fitzgerald M."/>
            <person name="Haas B."/>
            <person name="Abouelleil A."/>
            <person name="Allen A.W."/>
            <person name="Alvarado L."/>
            <person name="Arachchi H.M."/>
            <person name="Berlin A.M."/>
            <person name="Chapman S.B."/>
            <person name="Gainer-Dewar J."/>
            <person name="Goldberg J."/>
            <person name="Griggs A."/>
            <person name="Gujja S."/>
            <person name="Hansen M."/>
            <person name="Howarth C."/>
            <person name="Imamovic A."/>
            <person name="Ireland A."/>
            <person name="Larimer J."/>
            <person name="McCowan C."/>
            <person name="Murphy C."/>
            <person name="Pearson M."/>
            <person name="Poon T.W."/>
            <person name="Priest M."/>
            <person name="Roberts A."/>
            <person name="Saif S."/>
            <person name="Shea T."/>
            <person name="Sisk P."/>
            <person name="Sykes S."/>
            <person name="Wortman J."/>
            <person name="Nusbaum C."/>
            <person name="Birren B."/>
        </authorList>
    </citation>
    <scope>NUCLEOTIDE SEQUENCE [LARGE SCALE GENOMIC DNA]</scope>
    <source>
        <strain evidence="5">A-37</strain>
    </source>
</reference>
<dbReference type="AlphaFoldDB" id="A0A182MCV5"/>
<evidence type="ECO:0000256" key="1">
    <source>
        <dbReference type="ARBA" id="ARBA00022729"/>
    </source>
</evidence>
<reference evidence="4" key="2">
    <citation type="submission" date="2020-05" db="UniProtKB">
        <authorList>
            <consortium name="EnsemblMetazoa"/>
        </authorList>
    </citation>
    <scope>IDENTIFICATION</scope>
    <source>
        <strain evidence="4">A-37</strain>
    </source>
</reference>
<dbReference type="EnsemblMetazoa" id="ACUA015200-RA">
    <property type="protein sequence ID" value="ACUA015200-PA"/>
    <property type="gene ID" value="ACUA015200"/>
</dbReference>
<dbReference type="SMART" id="SM00636">
    <property type="entry name" value="Glyco_18"/>
    <property type="match status" value="1"/>
</dbReference>
<dbReference type="InterPro" id="IPR029070">
    <property type="entry name" value="Chitinase_insertion_sf"/>
</dbReference>
<proteinExistence type="predicted"/>
<name>A0A182MCV5_9DIPT</name>
<dbReference type="InterPro" id="IPR017853">
    <property type="entry name" value="GH"/>
</dbReference>
<dbReference type="EMBL" id="AXCM01013853">
    <property type="status" value="NOT_ANNOTATED_CDS"/>
    <property type="molecule type" value="Genomic_DNA"/>
</dbReference>
<keyword evidence="1" id="KW-0732">Signal</keyword>
<evidence type="ECO:0000313" key="4">
    <source>
        <dbReference type="EnsemblMetazoa" id="ACUA015200-PA"/>
    </source>
</evidence>
<accession>A0A182MCV5</accession>
<evidence type="ECO:0000256" key="2">
    <source>
        <dbReference type="ARBA" id="ARBA00023157"/>
    </source>
</evidence>
<dbReference type="STRING" id="139723.A0A182MCV5"/>
<protein>
    <recommendedName>
        <fullName evidence="3">GH18 domain-containing protein</fullName>
    </recommendedName>
</protein>
<evidence type="ECO:0000259" key="3">
    <source>
        <dbReference type="PROSITE" id="PS51910"/>
    </source>
</evidence>
<dbReference type="VEuPathDB" id="VectorBase:ACUA015200"/>
<dbReference type="Gene3D" id="3.10.50.10">
    <property type="match status" value="1"/>
</dbReference>
<dbReference type="Pfam" id="PF00704">
    <property type="entry name" value="Glyco_hydro_18"/>
    <property type="match status" value="1"/>
</dbReference>
<dbReference type="GO" id="GO:0005576">
    <property type="term" value="C:extracellular region"/>
    <property type="evidence" value="ECO:0007669"/>
    <property type="project" value="TreeGrafter"/>
</dbReference>
<dbReference type="GO" id="GO:0004568">
    <property type="term" value="F:chitinase activity"/>
    <property type="evidence" value="ECO:0007669"/>
    <property type="project" value="TreeGrafter"/>
</dbReference>
<dbReference type="GO" id="GO:0008061">
    <property type="term" value="F:chitin binding"/>
    <property type="evidence" value="ECO:0007669"/>
    <property type="project" value="InterPro"/>
</dbReference>
<organism evidence="4 5">
    <name type="scientific">Anopheles culicifacies</name>
    <dbReference type="NCBI Taxonomy" id="139723"/>
    <lineage>
        <taxon>Eukaryota</taxon>
        <taxon>Metazoa</taxon>
        <taxon>Ecdysozoa</taxon>
        <taxon>Arthropoda</taxon>
        <taxon>Hexapoda</taxon>
        <taxon>Insecta</taxon>
        <taxon>Pterygota</taxon>
        <taxon>Neoptera</taxon>
        <taxon>Endopterygota</taxon>
        <taxon>Diptera</taxon>
        <taxon>Nematocera</taxon>
        <taxon>Culicoidea</taxon>
        <taxon>Culicidae</taxon>
        <taxon>Anophelinae</taxon>
        <taxon>Anopheles</taxon>
        <taxon>culicifacies species complex</taxon>
    </lineage>
</organism>
<keyword evidence="5" id="KW-1185">Reference proteome</keyword>
<feature type="domain" description="GH18" evidence="3">
    <location>
        <begin position="5"/>
        <end position="353"/>
    </location>
</feature>
<dbReference type="InterPro" id="IPR011583">
    <property type="entry name" value="Chitinase_II/V-like_cat"/>
</dbReference>
<dbReference type="GO" id="GO:0006032">
    <property type="term" value="P:chitin catabolic process"/>
    <property type="evidence" value="ECO:0007669"/>
    <property type="project" value="TreeGrafter"/>
</dbReference>
<dbReference type="InterPro" id="IPR050314">
    <property type="entry name" value="Glycosyl_Hydrlase_18"/>
</dbReference>
<dbReference type="GO" id="GO:0005975">
    <property type="term" value="P:carbohydrate metabolic process"/>
    <property type="evidence" value="ECO:0007669"/>
    <property type="project" value="InterPro"/>
</dbReference>
<dbReference type="FunFam" id="3.10.50.10:FF:000001">
    <property type="entry name" value="Chitinase 3-like 1"/>
    <property type="match status" value="1"/>
</dbReference>
<dbReference type="PROSITE" id="PS51910">
    <property type="entry name" value="GH18_2"/>
    <property type="match status" value="1"/>
</dbReference>
<dbReference type="PANTHER" id="PTHR11177">
    <property type="entry name" value="CHITINASE"/>
    <property type="match status" value="1"/>
</dbReference>